<evidence type="ECO:0000256" key="5">
    <source>
        <dbReference type="ARBA" id="ARBA00022679"/>
    </source>
</evidence>
<dbReference type="Gene3D" id="3.30.565.10">
    <property type="entry name" value="Histidine kinase-like ATPase, C-terminal domain"/>
    <property type="match status" value="1"/>
</dbReference>
<name>A0A6N6MNU9_9HYPH</name>
<dbReference type="PROSITE" id="PS50894">
    <property type="entry name" value="HPT"/>
    <property type="match status" value="1"/>
</dbReference>
<dbReference type="EMBL" id="VZZJ01000012">
    <property type="protein sequence ID" value="KAB1072586.1"/>
    <property type="molecule type" value="Genomic_DNA"/>
</dbReference>
<accession>A0A6N6MNU9</accession>
<dbReference type="PRINTS" id="PR00344">
    <property type="entry name" value="BCTRLSENSOR"/>
</dbReference>
<evidence type="ECO:0000256" key="6">
    <source>
        <dbReference type="ARBA" id="ARBA00022777"/>
    </source>
</evidence>
<dbReference type="Pfam" id="PF02518">
    <property type="entry name" value="HATPase_c"/>
    <property type="match status" value="1"/>
</dbReference>
<evidence type="ECO:0000256" key="9">
    <source>
        <dbReference type="PROSITE-ProRule" id="PRU00110"/>
    </source>
</evidence>
<dbReference type="GO" id="GO:0005737">
    <property type="term" value="C:cytoplasm"/>
    <property type="evidence" value="ECO:0007669"/>
    <property type="project" value="InterPro"/>
</dbReference>
<dbReference type="InterPro" id="IPR036061">
    <property type="entry name" value="CheW-like_dom_sf"/>
</dbReference>
<keyword evidence="4 9" id="KW-0597">Phosphoprotein</keyword>
<dbReference type="RefSeq" id="WP_150964476.1">
    <property type="nucleotide sequence ID" value="NZ_VZZJ01000012.1"/>
</dbReference>
<gene>
    <name evidence="13" type="ORF">F6X51_14945</name>
</gene>
<evidence type="ECO:0000256" key="4">
    <source>
        <dbReference type="ARBA" id="ARBA00022553"/>
    </source>
</evidence>
<dbReference type="InterPro" id="IPR036641">
    <property type="entry name" value="HPT_dom_sf"/>
</dbReference>
<dbReference type="FunFam" id="3.30.565.10:FF:000016">
    <property type="entry name" value="Chemotaxis protein CheA, putative"/>
    <property type="match status" value="1"/>
</dbReference>
<evidence type="ECO:0000259" key="10">
    <source>
        <dbReference type="PROSITE" id="PS50109"/>
    </source>
</evidence>
<evidence type="ECO:0000256" key="7">
    <source>
        <dbReference type="ARBA" id="ARBA00023012"/>
    </source>
</evidence>
<dbReference type="InterPro" id="IPR037006">
    <property type="entry name" value="CheA-like_homodim_sf"/>
</dbReference>
<dbReference type="SMART" id="SM00387">
    <property type="entry name" value="HATPase_c"/>
    <property type="match status" value="1"/>
</dbReference>
<dbReference type="PANTHER" id="PTHR43395:SF1">
    <property type="entry name" value="CHEMOTAXIS PROTEIN CHEA"/>
    <property type="match status" value="1"/>
</dbReference>
<evidence type="ECO:0000256" key="2">
    <source>
        <dbReference type="ARBA" id="ARBA00012438"/>
    </source>
</evidence>
<keyword evidence="14" id="KW-1185">Reference proteome</keyword>
<evidence type="ECO:0000259" key="11">
    <source>
        <dbReference type="PROSITE" id="PS50851"/>
    </source>
</evidence>
<sequence>MNDLFEQFLIEARELIQSATEDLLALESAPGEGEAVNRVFRAFHTLKGSVGLFDFPPLLEVLHAAEDGLVAARAGTVAVDAILIDLSLETLDAVARWTDTIEGQGDLPATAGSEGGTLVARFRALLAPTLHPIPRAAESAATTRPDWVAALVADALPLPEGVPLTALRYVPRADCFFAGDDPIGLVRRLPSLVALTVVPVEPWPETGEHDAFTCNLAITLLTAEPRAEVEAVFRVVRDQITLEPLVDPAPAIGVERASATLPVVVAAILTEQLRVIATPGDADSDAGRREAAGQAAANALRSVRRGIAAEACARAAQQGREALSRVLESVLEGRDGVALPPSVPLEPSAETSRLLRIDAARVDTLIALAGELVVARNALNHLVLRAVDGIQDAGLSRAMHENDALIGRLAADLHRNVTGLRLLPMAQVFRRFRRPVREIARSLGKDVTLDVRGEDIEADKGIVETLFDPLLHVLRNALDHGLEEPAERRQAGKPETGRIVLGAEVQEDSIVVTLSDDGRGIDPVRIRAAARERGLVAADGLATMSDAAVIDLIFTPGFSTAARVSDVSGRGVGMDVVRAAATRIGGRVSVASQVGRGTTIRLALPHRIALTRIMLVKVGPDLYGLPLDSVGEVVRRRRDQILDLGPGRATVHRGRTVPVVGLADLLGTPVTARLGDGSPDAEARLLVLRSSSETVALEVDSLGARLDVLTRPLTGLVADAPGIAGTTVLGDGRVLLVLDPQALLARSFGTETSGALSEGLP</sequence>
<evidence type="ECO:0000313" key="14">
    <source>
        <dbReference type="Proteomes" id="UP000441523"/>
    </source>
</evidence>
<dbReference type="SUPFAM" id="SSF47226">
    <property type="entry name" value="Histidine-containing phosphotransfer domain, HPT domain"/>
    <property type="match status" value="1"/>
</dbReference>
<feature type="domain" description="HPt" evidence="12">
    <location>
        <begin position="1"/>
        <end position="101"/>
    </location>
</feature>
<evidence type="ECO:0000313" key="13">
    <source>
        <dbReference type="EMBL" id="KAB1072586.1"/>
    </source>
</evidence>
<keyword evidence="7" id="KW-0902">Two-component regulatory system</keyword>
<evidence type="ECO:0000256" key="1">
    <source>
        <dbReference type="ARBA" id="ARBA00000085"/>
    </source>
</evidence>
<proteinExistence type="predicted"/>
<dbReference type="InterPro" id="IPR004358">
    <property type="entry name" value="Sig_transdc_His_kin-like_C"/>
</dbReference>
<dbReference type="Pfam" id="PF02895">
    <property type="entry name" value="H-kinase_dim"/>
    <property type="match status" value="1"/>
</dbReference>
<dbReference type="SUPFAM" id="SSF47384">
    <property type="entry name" value="Homodimeric domain of signal transducing histidine kinase"/>
    <property type="match status" value="1"/>
</dbReference>
<dbReference type="PANTHER" id="PTHR43395">
    <property type="entry name" value="SENSOR HISTIDINE KINASE CHEA"/>
    <property type="match status" value="1"/>
</dbReference>
<dbReference type="Proteomes" id="UP000441523">
    <property type="component" value="Unassembled WGS sequence"/>
</dbReference>
<dbReference type="EC" id="2.7.13.3" evidence="2"/>
<dbReference type="InterPro" id="IPR051315">
    <property type="entry name" value="Bact_Chemotaxis_CheA"/>
</dbReference>
<dbReference type="SMART" id="SM01231">
    <property type="entry name" value="H-kinase_dim"/>
    <property type="match status" value="1"/>
</dbReference>
<keyword evidence="5" id="KW-0808">Transferase</keyword>
<dbReference type="InterPro" id="IPR036890">
    <property type="entry name" value="HATPase_C_sf"/>
</dbReference>
<organism evidence="13 14">
    <name type="scientific">Methylobacterium planeticum</name>
    <dbReference type="NCBI Taxonomy" id="2615211"/>
    <lineage>
        <taxon>Bacteria</taxon>
        <taxon>Pseudomonadati</taxon>
        <taxon>Pseudomonadota</taxon>
        <taxon>Alphaproteobacteria</taxon>
        <taxon>Hyphomicrobiales</taxon>
        <taxon>Methylobacteriaceae</taxon>
        <taxon>Methylobacterium</taxon>
    </lineage>
</organism>
<dbReference type="Gene3D" id="2.30.30.40">
    <property type="entry name" value="SH3 Domains"/>
    <property type="match status" value="1"/>
</dbReference>
<dbReference type="SUPFAM" id="SSF50341">
    <property type="entry name" value="CheW-like"/>
    <property type="match status" value="1"/>
</dbReference>
<dbReference type="PROSITE" id="PS50851">
    <property type="entry name" value="CHEW"/>
    <property type="match status" value="1"/>
</dbReference>
<evidence type="ECO:0000259" key="12">
    <source>
        <dbReference type="PROSITE" id="PS50894"/>
    </source>
</evidence>
<feature type="modified residue" description="Phosphohistidine" evidence="9">
    <location>
        <position position="44"/>
    </location>
</feature>
<feature type="domain" description="Histidine kinase" evidence="10">
    <location>
        <begin position="405"/>
        <end position="608"/>
    </location>
</feature>
<dbReference type="CDD" id="cd00088">
    <property type="entry name" value="HPT"/>
    <property type="match status" value="1"/>
</dbReference>
<comment type="function">
    <text evidence="8">Involved in the transmission of sensory signals from the chemoreceptors to the flagellar motors. CheA is autophosphorylated; it can transfer its phosphate group to either CheB or CheY.</text>
</comment>
<dbReference type="Gene3D" id="1.10.287.560">
    <property type="entry name" value="Histidine kinase CheA-like, homodimeric domain"/>
    <property type="match status" value="1"/>
</dbReference>
<comment type="catalytic activity">
    <reaction evidence="1">
        <text>ATP + protein L-histidine = ADP + protein N-phospho-L-histidine.</text>
        <dbReference type="EC" id="2.7.13.3"/>
    </reaction>
</comment>
<dbReference type="PROSITE" id="PS50109">
    <property type="entry name" value="HIS_KIN"/>
    <property type="match status" value="1"/>
</dbReference>
<dbReference type="Pfam" id="PF01584">
    <property type="entry name" value="CheW"/>
    <property type="match status" value="1"/>
</dbReference>
<dbReference type="InterPro" id="IPR036097">
    <property type="entry name" value="HisK_dim/P_sf"/>
</dbReference>
<reference evidence="13 14" key="1">
    <citation type="submission" date="2019-09" db="EMBL/GenBank/DDBJ databases">
        <title>YIM 132548 draft genome.</title>
        <authorList>
            <person name="Jiang L."/>
        </authorList>
    </citation>
    <scope>NUCLEOTIDE SEQUENCE [LARGE SCALE GENOMIC DNA]</scope>
    <source>
        <strain evidence="13 14">YIM 132548</strain>
    </source>
</reference>
<dbReference type="InterPro" id="IPR002545">
    <property type="entry name" value="CheW-lke_dom"/>
</dbReference>
<dbReference type="InterPro" id="IPR003594">
    <property type="entry name" value="HATPase_dom"/>
</dbReference>
<dbReference type="Pfam" id="PF01627">
    <property type="entry name" value="Hpt"/>
    <property type="match status" value="1"/>
</dbReference>
<dbReference type="AlphaFoldDB" id="A0A6N6MNU9"/>
<protein>
    <recommendedName>
        <fullName evidence="3">Chemotaxis protein CheA</fullName>
        <ecNumber evidence="2">2.7.13.3</ecNumber>
    </recommendedName>
</protein>
<evidence type="ECO:0000256" key="3">
    <source>
        <dbReference type="ARBA" id="ARBA00021495"/>
    </source>
</evidence>
<keyword evidence="6" id="KW-0418">Kinase</keyword>
<evidence type="ECO:0000256" key="8">
    <source>
        <dbReference type="ARBA" id="ARBA00035100"/>
    </source>
</evidence>
<feature type="domain" description="CheW-like" evidence="11">
    <location>
        <begin position="610"/>
        <end position="749"/>
    </location>
</feature>
<dbReference type="InterPro" id="IPR008207">
    <property type="entry name" value="Sig_transdc_His_kin_Hpt_dom"/>
</dbReference>
<dbReference type="InterPro" id="IPR005467">
    <property type="entry name" value="His_kinase_dom"/>
</dbReference>
<comment type="caution">
    <text evidence="13">The sequence shown here is derived from an EMBL/GenBank/DDBJ whole genome shotgun (WGS) entry which is preliminary data.</text>
</comment>
<dbReference type="GO" id="GO:0000155">
    <property type="term" value="F:phosphorelay sensor kinase activity"/>
    <property type="evidence" value="ECO:0007669"/>
    <property type="project" value="InterPro"/>
</dbReference>
<dbReference type="GO" id="GO:0006935">
    <property type="term" value="P:chemotaxis"/>
    <property type="evidence" value="ECO:0007669"/>
    <property type="project" value="InterPro"/>
</dbReference>
<dbReference type="SUPFAM" id="SSF55874">
    <property type="entry name" value="ATPase domain of HSP90 chaperone/DNA topoisomerase II/histidine kinase"/>
    <property type="match status" value="1"/>
</dbReference>
<dbReference type="SMART" id="SM00260">
    <property type="entry name" value="CheW"/>
    <property type="match status" value="1"/>
</dbReference>
<dbReference type="InterPro" id="IPR004105">
    <property type="entry name" value="CheA-like_dim"/>
</dbReference>
<dbReference type="Gene3D" id="1.20.120.160">
    <property type="entry name" value="HPT domain"/>
    <property type="match status" value="1"/>
</dbReference>
<dbReference type="SMART" id="SM00073">
    <property type="entry name" value="HPT"/>
    <property type="match status" value="1"/>
</dbReference>